<evidence type="ECO:0000313" key="2">
    <source>
        <dbReference type="Proteomes" id="UP000830055"/>
    </source>
</evidence>
<keyword evidence="2" id="KW-1185">Reference proteome</keyword>
<reference evidence="1 2" key="1">
    <citation type="submission" date="2022-01" db="EMBL/GenBank/DDBJ databases">
        <title>Desulfofustis limnae sp. nov., a novel mesophilic sulfate-reducing bacterium isolated from marsh soil.</title>
        <authorList>
            <person name="Watanabe M."/>
            <person name="Takahashi A."/>
            <person name="Kojima H."/>
            <person name="Fukui M."/>
        </authorList>
    </citation>
    <scope>NUCLEOTIDE SEQUENCE [LARGE SCALE GENOMIC DNA]</scope>
    <source>
        <strain evidence="1 2">PPLL</strain>
    </source>
</reference>
<dbReference type="EMBL" id="AP025516">
    <property type="protein sequence ID" value="BDD87682.1"/>
    <property type="molecule type" value="Genomic_DNA"/>
</dbReference>
<proteinExistence type="predicted"/>
<evidence type="ECO:0000313" key="1">
    <source>
        <dbReference type="EMBL" id="BDD87682.1"/>
    </source>
</evidence>
<sequence>MNLFNKLVSEALRTKSELAPLQTVVEKELLHHEILLALSREGLLHGLTFIGGTCLRACYGANRLSEDLDFTGGVEFSRESLVDLGKVLTHDMKNKYDLPVTVTEPKRAREGNVDTWKVKIHTRTDTRMMPIQRINIDICAVTSYDRHPAMLLHDYGVDLGTSGLILQVESREEILADKMIALALRPNRLKNRDLWDIVWLKQRGIALPTELIKKKLMDRDIAPSIFVEALHTRLDDLYRPQSPARFIQELRRFLTPKVVAETLENKDFWKYMVRVIHEEAQLTIQAVEKQREPGSNSR</sequence>
<organism evidence="1 2">
    <name type="scientific">Desulfofustis limnaeus</name>
    <dbReference type="NCBI Taxonomy" id="2740163"/>
    <lineage>
        <taxon>Bacteria</taxon>
        <taxon>Pseudomonadati</taxon>
        <taxon>Thermodesulfobacteriota</taxon>
        <taxon>Desulfobulbia</taxon>
        <taxon>Desulfobulbales</taxon>
        <taxon>Desulfocapsaceae</taxon>
        <taxon>Desulfofustis</taxon>
    </lineage>
</organism>
<accession>A0ABM7W9K9</accession>
<dbReference type="Proteomes" id="UP000830055">
    <property type="component" value="Chromosome"/>
</dbReference>
<name>A0ABM7W9K9_9BACT</name>
<gene>
    <name evidence="1" type="ORF">DPPLL_20470</name>
</gene>
<dbReference type="InterPro" id="IPR014942">
    <property type="entry name" value="AbiEii"/>
</dbReference>
<dbReference type="Pfam" id="PF08843">
    <property type="entry name" value="AbiEii"/>
    <property type="match status" value="1"/>
</dbReference>
<dbReference type="Gene3D" id="3.10.450.620">
    <property type="entry name" value="JHP933, nucleotidyltransferase-like core domain"/>
    <property type="match status" value="1"/>
</dbReference>
<dbReference type="RefSeq" id="WP_284151099.1">
    <property type="nucleotide sequence ID" value="NZ_AP025516.1"/>
</dbReference>
<protein>
    <submittedName>
        <fullName evidence="1">Nucleotidyltransferase</fullName>
    </submittedName>
</protein>